<name>A0AAU7UHU8_9MICO</name>
<dbReference type="EMBL" id="CP158281">
    <property type="protein sequence ID" value="XBV87630.1"/>
    <property type="molecule type" value="Genomic_DNA"/>
</dbReference>
<proteinExistence type="predicted"/>
<protein>
    <submittedName>
        <fullName evidence="2">Maleylpyruvate isomerase family mycothiol-dependent enzyme</fullName>
    </submittedName>
</protein>
<dbReference type="Gene3D" id="1.20.120.450">
    <property type="entry name" value="dinb family like domain"/>
    <property type="match status" value="1"/>
</dbReference>
<dbReference type="KEGG" id="bkr:AAFP32_08525"/>
<dbReference type="InterPro" id="IPR034660">
    <property type="entry name" value="DinB/YfiT-like"/>
</dbReference>
<feature type="domain" description="Mycothiol-dependent maleylpyruvate isomerase metal-binding" evidence="1">
    <location>
        <begin position="19"/>
        <end position="100"/>
    </location>
</feature>
<dbReference type="GO" id="GO:0046872">
    <property type="term" value="F:metal ion binding"/>
    <property type="evidence" value="ECO:0007669"/>
    <property type="project" value="InterPro"/>
</dbReference>
<dbReference type="InterPro" id="IPR017517">
    <property type="entry name" value="Maleyloyr_isom"/>
</dbReference>
<sequence>MNTHRDDPSNDLIRTETIAERSRLADLLTGLDHDQWSTPSLCEGWQVREVVAHLTMAYRYNVPRLLLGLARSGFRFNAYADRAAQADTSALSDTELLESLSNNIGTPWTPPGGGVVGALSHDIIHGLDITEPLGLPPSPPERIRLVLNNVTRKTLAYFGVELTGRRLVAEDVDLELGTGTHEMRMSAREMLMAMTGRVPLPDL</sequence>
<dbReference type="RefSeq" id="WP_350268786.1">
    <property type="nucleotide sequence ID" value="NZ_CP158281.1"/>
</dbReference>
<gene>
    <name evidence="2" type="ORF">AAFP32_08525</name>
</gene>
<organism evidence="2">
    <name type="scientific">Brevibacterium koreense</name>
    <dbReference type="NCBI Taxonomy" id="3140787"/>
    <lineage>
        <taxon>Bacteria</taxon>
        <taxon>Bacillati</taxon>
        <taxon>Actinomycetota</taxon>
        <taxon>Actinomycetes</taxon>
        <taxon>Micrococcales</taxon>
        <taxon>Brevibacteriaceae</taxon>
        <taxon>Brevibacterium</taxon>
    </lineage>
</organism>
<dbReference type="SUPFAM" id="SSF109854">
    <property type="entry name" value="DinB/YfiT-like putative metalloenzymes"/>
    <property type="match status" value="1"/>
</dbReference>
<accession>A0AAU7UHU8</accession>
<keyword evidence="2" id="KW-0413">Isomerase</keyword>
<dbReference type="NCBIfam" id="TIGR03083">
    <property type="entry name" value="maleylpyruvate isomerase family mycothiol-dependent enzyme"/>
    <property type="match status" value="1"/>
</dbReference>
<dbReference type="GO" id="GO:0016853">
    <property type="term" value="F:isomerase activity"/>
    <property type="evidence" value="ECO:0007669"/>
    <property type="project" value="UniProtKB-KW"/>
</dbReference>
<evidence type="ECO:0000259" key="1">
    <source>
        <dbReference type="Pfam" id="PF11716"/>
    </source>
</evidence>
<dbReference type="Pfam" id="PF11716">
    <property type="entry name" value="MDMPI_N"/>
    <property type="match status" value="1"/>
</dbReference>
<evidence type="ECO:0000313" key="2">
    <source>
        <dbReference type="EMBL" id="XBV87630.1"/>
    </source>
</evidence>
<dbReference type="AlphaFoldDB" id="A0AAU7UHU8"/>
<dbReference type="InterPro" id="IPR024344">
    <property type="entry name" value="MDMPI_metal-binding"/>
</dbReference>
<reference evidence="2" key="1">
    <citation type="submission" date="2024-06" db="EMBL/GenBank/DDBJ databases">
        <title>Brevibacterium koreense sp. nov., isolated from jogae-jeotgal, a Korean fermented seafood.</title>
        <authorList>
            <person name="Whon T.W."/>
            <person name="Nam S."/>
            <person name="Kim Y."/>
        </authorList>
    </citation>
    <scope>NUCLEOTIDE SEQUENCE</scope>
    <source>
        <strain evidence="2">CBA3109</strain>
    </source>
</reference>